<dbReference type="STRING" id="1416801.SAMN05192553_10373"/>
<protein>
    <recommendedName>
        <fullName evidence="4">DUF3810 domain-containing protein</fullName>
    </recommendedName>
</protein>
<dbReference type="Pfam" id="PF12725">
    <property type="entry name" value="DUF3810"/>
    <property type="match status" value="1"/>
</dbReference>
<dbReference type="Proteomes" id="UP000199403">
    <property type="component" value="Unassembled WGS sequence"/>
</dbReference>
<dbReference type="AlphaFoldDB" id="A0A1H6XM71"/>
<proteinExistence type="predicted"/>
<dbReference type="InterPro" id="IPR024294">
    <property type="entry name" value="DUF3810"/>
</dbReference>
<feature type="transmembrane region" description="Helical" evidence="1">
    <location>
        <begin position="84"/>
        <end position="104"/>
    </location>
</feature>
<gene>
    <name evidence="2" type="ORF">SAMN05192553_10373</name>
</gene>
<keyword evidence="3" id="KW-1185">Reference proteome</keyword>
<evidence type="ECO:0008006" key="4">
    <source>
        <dbReference type="Google" id="ProtNLM"/>
    </source>
</evidence>
<reference evidence="3" key="1">
    <citation type="submission" date="2016-10" db="EMBL/GenBank/DDBJ databases">
        <authorList>
            <person name="Varghese N."/>
            <person name="Submissions S."/>
        </authorList>
    </citation>
    <scope>NUCLEOTIDE SEQUENCE [LARGE SCALE GENOMIC DNA]</scope>
    <source>
        <strain evidence="3">IBRC-M 10761</strain>
    </source>
</reference>
<keyword evidence="1" id="KW-0472">Membrane</keyword>
<dbReference type="EMBL" id="FNZH01000003">
    <property type="protein sequence ID" value="SEJ29266.1"/>
    <property type="molecule type" value="Genomic_DNA"/>
</dbReference>
<accession>A0A1H6XM71</accession>
<evidence type="ECO:0000313" key="3">
    <source>
        <dbReference type="Proteomes" id="UP000199403"/>
    </source>
</evidence>
<name>A0A1H6XM71_9BACT</name>
<keyword evidence="1" id="KW-1133">Transmembrane helix</keyword>
<evidence type="ECO:0000256" key="1">
    <source>
        <dbReference type="SAM" id="Phobius"/>
    </source>
</evidence>
<keyword evidence="1" id="KW-0812">Transmembrane</keyword>
<feature type="transmembrane region" description="Helical" evidence="1">
    <location>
        <begin position="44"/>
        <end position="63"/>
    </location>
</feature>
<evidence type="ECO:0000313" key="2">
    <source>
        <dbReference type="EMBL" id="SEJ29266.1"/>
    </source>
</evidence>
<sequence>MAGLLAILIRWLLGSSPELAETWYASGLFPIIRGFLDRTLLQLPFPTVYVFLLGLVGLLFLVVRQALIKKKCIPGSIWLAFRGVVNVFGWIVFSFFFLWGFNYYRIPLYSQLSLTPEPLSLVLTLEEMKLTESGLRSLRSEIAADSMPLAYSENFRTWENRLKMEMKSVLMALNYPMPGHPTVKPLYPAGFMRRMGIFGIYFPFTGEGYLDPSLHPIEKVFTLAHELAHGFGVTDEGEANFVAWLVCSQSSDTFLQYAGELKLFRYQLNDLFRMDRNAYEQFIATMATEIRTDIREIQQHNLEILPYFRELSRKSNDLYLKSQGIKAGVKSYAQLPMLARAWRINSGKQDPP</sequence>
<organism evidence="2 3">
    <name type="scientific">Cyclobacterium xiamenense</name>
    <dbReference type="NCBI Taxonomy" id="1297121"/>
    <lineage>
        <taxon>Bacteria</taxon>
        <taxon>Pseudomonadati</taxon>
        <taxon>Bacteroidota</taxon>
        <taxon>Cytophagia</taxon>
        <taxon>Cytophagales</taxon>
        <taxon>Cyclobacteriaceae</taxon>
        <taxon>Cyclobacterium</taxon>
    </lineage>
</organism>